<evidence type="ECO:0000256" key="1">
    <source>
        <dbReference type="ARBA" id="ARBA00005854"/>
    </source>
</evidence>
<dbReference type="SUPFAM" id="SSF52283">
    <property type="entry name" value="Formate/glycerate dehydrogenase catalytic domain-like"/>
    <property type="match status" value="1"/>
</dbReference>
<dbReference type="InterPro" id="IPR036291">
    <property type="entry name" value="NAD(P)-bd_dom_sf"/>
</dbReference>
<comment type="similarity">
    <text evidence="1 4">Belongs to the D-isomer specific 2-hydroxyacid dehydrogenase family.</text>
</comment>
<evidence type="ECO:0000259" key="6">
    <source>
        <dbReference type="Pfam" id="PF02826"/>
    </source>
</evidence>
<keyword evidence="3" id="KW-0520">NAD</keyword>
<evidence type="ECO:0000256" key="3">
    <source>
        <dbReference type="ARBA" id="ARBA00023027"/>
    </source>
</evidence>
<name>A0A517ZXL5_9PLAN</name>
<evidence type="ECO:0000313" key="7">
    <source>
        <dbReference type="EMBL" id="QDU47224.1"/>
    </source>
</evidence>
<gene>
    <name evidence="7" type="primary">vanH</name>
    <name evidence="7" type="ORF">Mal52_57520</name>
</gene>
<dbReference type="EMBL" id="CP036276">
    <property type="protein sequence ID" value="QDU47224.1"/>
    <property type="molecule type" value="Genomic_DNA"/>
</dbReference>
<dbReference type="SUPFAM" id="SSF51735">
    <property type="entry name" value="NAD(P)-binding Rossmann-fold domains"/>
    <property type="match status" value="1"/>
</dbReference>
<dbReference type="KEGG" id="sdyn:Mal52_57520"/>
<evidence type="ECO:0000259" key="5">
    <source>
        <dbReference type="Pfam" id="PF00389"/>
    </source>
</evidence>
<dbReference type="Pfam" id="PF00389">
    <property type="entry name" value="2-Hacid_dh"/>
    <property type="match status" value="1"/>
</dbReference>
<protein>
    <submittedName>
        <fullName evidence="7">D-specific alpha-keto acid dehydrogenase</fullName>
        <ecNumber evidence="7">1.1.1.-</ecNumber>
    </submittedName>
</protein>
<organism evidence="7 8">
    <name type="scientific">Symmachiella dynata</name>
    <dbReference type="NCBI Taxonomy" id="2527995"/>
    <lineage>
        <taxon>Bacteria</taxon>
        <taxon>Pseudomonadati</taxon>
        <taxon>Planctomycetota</taxon>
        <taxon>Planctomycetia</taxon>
        <taxon>Planctomycetales</taxon>
        <taxon>Planctomycetaceae</taxon>
        <taxon>Symmachiella</taxon>
    </lineage>
</organism>
<proteinExistence type="inferred from homology"/>
<dbReference type="InterPro" id="IPR029753">
    <property type="entry name" value="D-isomer_DH_CS"/>
</dbReference>
<dbReference type="PANTHER" id="PTHR42789">
    <property type="entry name" value="D-ISOMER SPECIFIC 2-HYDROXYACID DEHYDROGENASE FAMILY PROTEIN (AFU_ORTHOLOGUE AFUA_6G10090)"/>
    <property type="match status" value="1"/>
</dbReference>
<evidence type="ECO:0000313" key="8">
    <source>
        <dbReference type="Proteomes" id="UP000319383"/>
    </source>
</evidence>
<dbReference type="Pfam" id="PF02826">
    <property type="entry name" value="2-Hacid_dh_C"/>
    <property type="match status" value="1"/>
</dbReference>
<keyword evidence="2 4" id="KW-0560">Oxidoreductase</keyword>
<dbReference type="GO" id="GO:0051287">
    <property type="term" value="F:NAD binding"/>
    <property type="evidence" value="ECO:0007669"/>
    <property type="project" value="InterPro"/>
</dbReference>
<dbReference type="GO" id="GO:0016616">
    <property type="term" value="F:oxidoreductase activity, acting on the CH-OH group of donors, NAD or NADP as acceptor"/>
    <property type="evidence" value="ECO:0007669"/>
    <property type="project" value="InterPro"/>
</dbReference>
<dbReference type="InterPro" id="IPR006140">
    <property type="entry name" value="D-isomer_DH_NAD-bd"/>
</dbReference>
<evidence type="ECO:0000256" key="4">
    <source>
        <dbReference type="RuleBase" id="RU003719"/>
    </source>
</evidence>
<sequence length="323" mass="35432">MPKFKVLLTDRPWSDWEIERKILSAADTEIIAAPNGDEATLVDLAQDCDAIGTCWAQVTEAVINAAPRCRGIARFGIGLDNIAVDTATQLNIPVTYVPDYCVGEVADHTLALLLACARNVAFFHARTKMEEYDLSAAPTMRRLSECVLGLVGLGRIGSEVAARARAFGMRTLSHTPSGNPRSSGCEMVSFDELLDRSDFVSLHCPLTPQSRGMFGLLQFQRMQPSAFLINTSRGGVISTDDLWSALKNNEIAGAALDVFDPEPPDLSQPLYLDQRVIVTPHAAFVSQQSLAELRNRVARQIADMLHARQPEHLVNPQIWPHSN</sequence>
<dbReference type="PROSITE" id="PS00670">
    <property type="entry name" value="D_2_HYDROXYACID_DH_2"/>
    <property type="match status" value="1"/>
</dbReference>
<dbReference type="RefSeq" id="WP_145379960.1">
    <property type="nucleotide sequence ID" value="NZ_CP036276.1"/>
</dbReference>
<evidence type="ECO:0000256" key="2">
    <source>
        <dbReference type="ARBA" id="ARBA00023002"/>
    </source>
</evidence>
<dbReference type="Gene3D" id="3.40.50.720">
    <property type="entry name" value="NAD(P)-binding Rossmann-like Domain"/>
    <property type="match status" value="2"/>
</dbReference>
<dbReference type="InterPro" id="IPR006139">
    <property type="entry name" value="D-isomer_2_OHA_DH_cat_dom"/>
</dbReference>
<feature type="domain" description="D-isomer specific 2-hydroxyacid dehydrogenase catalytic" evidence="5">
    <location>
        <begin position="19"/>
        <end position="315"/>
    </location>
</feature>
<feature type="domain" description="D-isomer specific 2-hydroxyacid dehydrogenase NAD-binding" evidence="6">
    <location>
        <begin position="110"/>
        <end position="283"/>
    </location>
</feature>
<dbReference type="InterPro" id="IPR043322">
    <property type="entry name" value="CtBP"/>
</dbReference>
<dbReference type="CDD" id="cd05299">
    <property type="entry name" value="CtBP_dh"/>
    <property type="match status" value="1"/>
</dbReference>
<dbReference type="InterPro" id="IPR050857">
    <property type="entry name" value="D-2-hydroxyacid_DH"/>
</dbReference>
<dbReference type="Proteomes" id="UP000319383">
    <property type="component" value="Chromosome"/>
</dbReference>
<dbReference type="EC" id="1.1.1.-" evidence="7"/>
<reference evidence="7 8" key="1">
    <citation type="submission" date="2019-02" db="EMBL/GenBank/DDBJ databases">
        <title>Deep-cultivation of Planctomycetes and their phenomic and genomic characterization uncovers novel biology.</title>
        <authorList>
            <person name="Wiegand S."/>
            <person name="Jogler M."/>
            <person name="Boedeker C."/>
            <person name="Pinto D."/>
            <person name="Vollmers J."/>
            <person name="Rivas-Marin E."/>
            <person name="Kohn T."/>
            <person name="Peeters S.H."/>
            <person name="Heuer A."/>
            <person name="Rast P."/>
            <person name="Oberbeckmann S."/>
            <person name="Bunk B."/>
            <person name="Jeske O."/>
            <person name="Meyerdierks A."/>
            <person name="Storesund J.E."/>
            <person name="Kallscheuer N."/>
            <person name="Luecker S."/>
            <person name="Lage O.M."/>
            <person name="Pohl T."/>
            <person name="Merkel B.J."/>
            <person name="Hornburger P."/>
            <person name="Mueller R.-W."/>
            <person name="Bruemmer F."/>
            <person name="Labrenz M."/>
            <person name="Spormann A.M."/>
            <person name="Op den Camp H."/>
            <person name="Overmann J."/>
            <person name="Amann R."/>
            <person name="Jetten M.S.M."/>
            <person name="Mascher T."/>
            <person name="Medema M.H."/>
            <person name="Devos D.P."/>
            <person name="Kaster A.-K."/>
            <person name="Ovreas L."/>
            <person name="Rohde M."/>
            <person name="Galperin M.Y."/>
            <person name="Jogler C."/>
        </authorList>
    </citation>
    <scope>NUCLEOTIDE SEQUENCE [LARGE SCALE GENOMIC DNA]</scope>
    <source>
        <strain evidence="7 8">Mal52</strain>
    </source>
</reference>
<dbReference type="GO" id="GO:0003714">
    <property type="term" value="F:transcription corepressor activity"/>
    <property type="evidence" value="ECO:0007669"/>
    <property type="project" value="InterPro"/>
</dbReference>
<dbReference type="AlphaFoldDB" id="A0A517ZXL5"/>
<keyword evidence="8" id="KW-1185">Reference proteome</keyword>
<accession>A0A517ZXL5</accession>
<dbReference type="PANTHER" id="PTHR42789:SF1">
    <property type="entry name" value="D-ISOMER SPECIFIC 2-HYDROXYACID DEHYDROGENASE FAMILY PROTEIN (AFU_ORTHOLOGUE AFUA_6G10090)"/>
    <property type="match status" value="1"/>
</dbReference>